<organism evidence="5 6">
    <name type="scientific">Sphingomonas ginsenosidimutans</name>
    <dbReference type="NCBI Taxonomy" id="862134"/>
    <lineage>
        <taxon>Bacteria</taxon>
        <taxon>Pseudomonadati</taxon>
        <taxon>Pseudomonadota</taxon>
        <taxon>Alphaproteobacteria</taxon>
        <taxon>Sphingomonadales</taxon>
        <taxon>Sphingomonadaceae</taxon>
        <taxon>Sphingomonas</taxon>
    </lineage>
</organism>
<dbReference type="Pfam" id="PF04185">
    <property type="entry name" value="Phosphoesterase"/>
    <property type="match status" value="1"/>
</dbReference>
<dbReference type="PANTHER" id="PTHR31956">
    <property type="entry name" value="NON-SPECIFIC PHOSPHOLIPASE C4-RELATED"/>
    <property type="match status" value="1"/>
</dbReference>
<dbReference type="GO" id="GO:0034480">
    <property type="term" value="F:phosphatidylcholine phospholipase C activity"/>
    <property type="evidence" value="ECO:0007669"/>
    <property type="project" value="UniProtKB-EC"/>
</dbReference>
<gene>
    <name evidence="5" type="ORF">COA17_17200</name>
</gene>
<dbReference type="PANTHER" id="PTHR31956:SF1">
    <property type="entry name" value="NON-SPECIFIC PHOSPHOLIPASE C1"/>
    <property type="match status" value="1"/>
</dbReference>
<dbReference type="AlphaFoldDB" id="A0A2A4HSZ9"/>
<accession>A0A2A4HSZ9</accession>
<dbReference type="InterPro" id="IPR006311">
    <property type="entry name" value="TAT_signal"/>
</dbReference>
<proteinExistence type="inferred from homology"/>
<evidence type="ECO:0000313" key="5">
    <source>
        <dbReference type="EMBL" id="PCG07656.1"/>
    </source>
</evidence>
<dbReference type="GO" id="GO:0016042">
    <property type="term" value="P:lipid catabolic process"/>
    <property type="evidence" value="ECO:0007669"/>
    <property type="project" value="InterPro"/>
</dbReference>
<comment type="similarity">
    <text evidence="1">Belongs to the bacterial phospholipase C family.</text>
</comment>
<reference evidence="5 6" key="1">
    <citation type="submission" date="2017-09" db="EMBL/GenBank/DDBJ databases">
        <title>Sphingomonas ginsenosidimutans KACC 14949, whole genome shotgun sequence.</title>
        <authorList>
            <person name="Feng G."/>
            <person name="Zhu H."/>
        </authorList>
    </citation>
    <scope>NUCLEOTIDE SEQUENCE [LARGE SCALE GENOMIC DNA]</scope>
    <source>
        <strain evidence="5 6">KACC 14949</strain>
    </source>
</reference>
<dbReference type="PROSITE" id="PS51318">
    <property type="entry name" value="TAT"/>
    <property type="match status" value="1"/>
</dbReference>
<dbReference type="InterPro" id="IPR017767">
    <property type="entry name" value="PC-PLC"/>
</dbReference>
<evidence type="ECO:0000256" key="3">
    <source>
        <dbReference type="ARBA" id="ARBA00022801"/>
    </source>
</evidence>
<comment type="caution">
    <text evidence="5">The sequence shown here is derived from an EMBL/GenBank/DDBJ whole genome shotgun (WGS) entry which is preliminary data.</text>
</comment>
<dbReference type="Gene3D" id="3.40.720.10">
    <property type="entry name" value="Alkaline Phosphatase, subunit A"/>
    <property type="match status" value="1"/>
</dbReference>
<dbReference type="EC" id="3.1.4.3" evidence="2"/>
<protein>
    <recommendedName>
        <fullName evidence="2">phospholipase C</fullName>
        <ecNumber evidence="2">3.1.4.3</ecNumber>
    </recommendedName>
</protein>
<evidence type="ECO:0000259" key="4">
    <source>
        <dbReference type="Pfam" id="PF05506"/>
    </source>
</evidence>
<name>A0A2A4HSZ9_9SPHN</name>
<dbReference type="NCBIfam" id="TIGR03396">
    <property type="entry name" value="PC_PLC"/>
    <property type="match status" value="1"/>
</dbReference>
<feature type="domain" description="Bacterial phospholipase C C-terminal" evidence="4">
    <location>
        <begin position="514"/>
        <end position="596"/>
    </location>
</feature>
<keyword evidence="6" id="KW-1185">Reference proteome</keyword>
<evidence type="ECO:0000256" key="1">
    <source>
        <dbReference type="ARBA" id="ARBA00009717"/>
    </source>
</evidence>
<dbReference type="InterPro" id="IPR017850">
    <property type="entry name" value="Alkaline_phosphatase_core_sf"/>
</dbReference>
<feature type="domain" description="Bacterial phospholipase C C-terminal" evidence="4">
    <location>
        <begin position="610"/>
        <end position="688"/>
    </location>
</feature>
<dbReference type="EMBL" id="NWVD01000014">
    <property type="protein sequence ID" value="PCG07656.1"/>
    <property type="molecule type" value="Genomic_DNA"/>
</dbReference>
<keyword evidence="3" id="KW-0378">Hydrolase</keyword>
<dbReference type="InterPro" id="IPR007312">
    <property type="entry name" value="Phosphoesterase"/>
</dbReference>
<dbReference type="InterPro" id="IPR008475">
    <property type="entry name" value="PLipase_C_C"/>
</dbReference>
<evidence type="ECO:0000256" key="2">
    <source>
        <dbReference type="ARBA" id="ARBA00012018"/>
    </source>
</evidence>
<evidence type="ECO:0000313" key="6">
    <source>
        <dbReference type="Proteomes" id="UP000218784"/>
    </source>
</evidence>
<sequence>MGATDRRDLLKWAGGLGMASLWPSLVARARDIPAARRTGTIEDVQHIVVHMQENRAFDHYLGMLNGVRGFGDPRPLRLAGGRSVFAQPSAEHPDGHVLPYHGDSRTTRSFAVDGADQSHVENMHIFDRGRFGRWGHSGELHNRMLHYGPGDLPFYYALADAFTVCDAYHCSTMTQTYPNRLHLFSGCNGGGTVGGDPEMHNYGEDETPSADMATDKPLRADAYRWTSYAERLQAAGIGWKVYQEYDNFGDNLLSVFPAFRPCDPRSELYRRGRTWVSEHESGPDRTRSDGDQLVAAFRRDVAAGALPQISWIVSAAALSEHPTAEPARGEHLTARLIEALIDHPETFAKTVFILTYDEAGGLFDHMPPPVPPIGRYRGHSTVSTVGEAKDYRGTDLAGGEAHPIGLGIRVPTIIVSPWTSGGHVCSQLFDHTSILRFMERRFGVAEPNISAWRRSVCGDLTSAFDFAAPAGPPPRPLPPTGDVQERIARSLAGTANTIPARQIAATPLPGQRSHRPLPYAVDLIAAATPQGEVRLEFVNRGSVGATFTVHDNHDREEPWHFTIGAGARHATTGFGTVATGYDLTVRGPNGFWRRIAAGVEAAASPIVDVAPHRDGLALTIRNPDAAPAAMQVAMDARYPVTGARKRAIIVPPGAERRIVWPLTASDHWYDLTLTRDGDTGYLYRVAGKVETGRTGRTDPGIGAMQVTA</sequence>
<dbReference type="Pfam" id="PF05506">
    <property type="entry name" value="PLipase_C_C"/>
    <property type="match status" value="2"/>
</dbReference>
<dbReference type="Proteomes" id="UP000218784">
    <property type="component" value="Unassembled WGS sequence"/>
</dbReference>